<comment type="caution">
    <text evidence="1">The sequence shown here is derived from an EMBL/GenBank/DDBJ whole genome shotgun (WGS) entry which is preliminary data.</text>
</comment>
<keyword evidence="2" id="KW-1185">Reference proteome</keyword>
<name>A0A482WDJ3_ASBVE</name>
<dbReference type="Proteomes" id="UP000292052">
    <property type="component" value="Unassembled WGS sequence"/>
</dbReference>
<evidence type="ECO:0000313" key="2">
    <source>
        <dbReference type="Proteomes" id="UP000292052"/>
    </source>
</evidence>
<feature type="non-terminal residue" evidence="1">
    <location>
        <position position="1"/>
    </location>
</feature>
<gene>
    <name evidence="1" type="ORF">BDFB_015239</name>
</gene>
<evidence type="ECO:0000313" key="1">
    <source>
        <dbReference type="EMBL" id="RZC42907.1"/>
    </source>
</evidence>
<reference evidence="1 2" key="1">
    <citation type="submission" date="2017-03" db="EMBL/GenBank/DDBJ databases">
        <title>Genome of the blue death feigning beetle - Asbolus verrucosus.</title>
        <authorList>
            <person name="Rider S.D."/>
        </authorList>
    </citation>
    <scope>NUCLEOTIDE SEQUENCE [LARGE SCALE GENOMIC DNA]</scope>
    <source>
        <strain evidence="1">Butters</strain>
        <tissue evidence="1">Head and leg muscle</tissue>
    </source>
</reference>
<organism evidence="1 2">
    <name type="scientific">Asbolus verrucosus</name>
    <name type="common">Desert ironclad beetle</name>
    <dbReference type="NCBI Taxonomy" id="1661398"/>
    <lineage>
        <taxon>Eukaryota</taxon>
        <taxon>Metazoa</taxon>
        <taxon>Ecdysozoa</taxon>
        <taxon>Arthropoda</taxon>
        <taxon>Hexapoda</taxon>
        <taxon>Insecta</taxon>
        <taxon>Pterygota</taxon>
        <taxon>Neoptera</taxon>
        <taxon>Endopterygota</taxon>
        <taxon>Coleoptera</taxon>
        <taxon>Polyphaga</taxon>
        <taxon>Cucujiformia</taxon>
        <taxon>Tenebrionidae</taxon>
        <taxon>Pimeliinae</taxon>
        <taxon>Asbolus</taxon>
    </lineage>
</organism>
<dbReference type="AlphaFoldDB" id="A0A482WDJ3"/>
<sequence length="109" mass="13098">ELPWIIGCPDTENIEAVKNFFLRSLYRDVTIYEITYWKRNCRPACVYRVVYKIKDRTPDLSRKEISILFPDNEEDLKKMFRHITKMVFGMDVVEKKYSNDRIYASVSYA</sequence>
<feature type="non-terminal residue" evidence="1">
    <location>
        <position position="109"/>
    </location>
</feature>
<dbReference type="EMBL" id="QDEB01003905">
    <property type="protein sequence ID" value="RZC42907.1"/>
    <property type="molecule type" value="Genomic_DNA"/>
</dbReference>
<protein>
    <submittedName>
        <fullName evidence="1">Uncharacterized protein</fullName>
    </submittedName>
</protein>
<accession>A0A482WDJ3</accession>
<dbReference type="OrthoDB" id="6752540at2759"/>
<proteinExistence type="predicted"/>